<reference evidence="2" key="1">
    <citation type="journal article" date="2014" name="PLoS ONE">
        <title>Transcriptome-Based Identification of ABC Transporters in the Western Tarnished Plant Bug Lygus hesperus.</title>
        <authorList>
            <person name="Hull J.J."/>
            <person name="Chaney K."/>
            <person name="Geib S.M."/>
            <person name="Fabrick J.A."/>
            <person name="Brent C.S."/>
            <person name="Walsh D."/>
            <person name="Lavine L.C."/>
        </authorList>
    </citation>
    <scope>NUCLEOTIDE SEQUENCE</scope>
</reference>
<reference evidence="2" key="2">
    <citation type="submission" date="2014-07" db="EMBL/GenBank/DDBJ databases">
        <authorList>
            <person name="Hull J."/>
        </authorList>
    </citation>
    <scope>NUCLEOTIDE SEQUENCE</scope>
</reference>
<feature type="region of interest" description="Disordered" evidence="1">
    <location>
        <begin position="34"/>
        <end position="62"/>
    </location>
</feature>
<evidence type="ECO:0000256" key="1">
    <source>
        <dbReference type="SAM" id="MobiDB-lite"/>
    </source>
</evidence>
<gene>
    <name evidence="2" type="primary">efcab7_3</name>
    <name evidence="3" type="synonym">efcab7_2</name>
    <name evidence="2" type="ORF">CM83_70221</name>
    <name evidence="3" type="ORF">CM83_70222</name>
</gene>
<dbReference type="EMBL" id="GBHO01035035">
    <property type="protein sequence ID" value="JAG08569.1"/>
    <property type="molecule type" value="Transcribed_RNA"/>
</dbReference>
<protein>
    <submittedName>
        <fullName evidence="2">EF-hand calcium-binding domain-containing protein 7</fullName>
    </submittedName>
</protein>
<evidence type="ECO:0000313" key="2">
    <source>
        <dbReference type="EMBL" id="JAG03474.1"/>
    </source>
</evidence>
<feature type="compositionally biased region" description="Basic and acidic residues" evidence="1">
    <location>
        <begin position="45"/>
        <end position="56"/>
    </location>
</feature>
<proteinExistence type="predicted"/>
<accession>A0A0A9W6N6</accession>
<dbReference type="EMBL" id="GBHO01040130">
    <property type="protein sequence ID" value="JAG03474.1"/>
    <property type="molecule type" value="Transcribed_RNA"/>
</dbReference>
<dbReference type="AlphaFoldDB" id="A0A0A9W6N6"/>
<name>A0A0A9W6N6_LYGHE</name>
<organism evidence="2">
    <name type="scientific">Lygus hesperus</name>
    <name type="common">Western plant bug</name>
    <dbReference type="NCBI Taxonomy" id="30085"/>
    <lineage>
        <taxon>Eukaryota</taxon>
        <taxon>Metazoa</taxon>
        <taxon>Ecdysozoa</taxon>
        <taxon>Arthropoda</taxon>
        <taxon>Hexapoda</taxon>
        <taxon>Insecta</taxon>
        <taxon>Pterygota</taxon>
        <taxon>Neoptera</taxon>
        <taxon>Paraneoptera</taxon>
        <taxon>Hemiptera</taxon>
        <taxon>Heteroptera</taxon>
        <taxon>Panheteroptera</taxon>
        <taxon>Cimicomorpha</taxon>
        <taxon>Miridae</taxon>
        <taxon>Mirini</taxon>
        <taxon>Lygus</taxon>
    </lineage>
</organism>
<evidence type="ECO:0000313" key="3">
    <source>
        <dbReference type="EMBL" id="JAG08569.1"/>
    </source>
</evidence>
<feature type="non-terminal residue" evidence="2">
    <location>
        <position position="1"/>
    </location>
</feature>
<sequence length="132" mass="14902">SFRLRDMVGVEEVTRPPDRHASWVGLATARKEGGTQFIGHPTPPQRHDTTNEEKSTRHYVRPPKRVVCLDSEDTRSARSIGPRAKVDWHTDWENAGPPERARPCPRGVDCFDARIMEQHGHGCMRSSGHDLA</sequence>